<feature type="compositionally biased region" description="Pro residues" evidence="1">
    <location>
        <begin position="8"/>
        <end position="25"/>
    </location>
</feature>
<evidence type="ECO:0000313" key="3">
    <source>
        <dbReference type="Proteomes" id="UP000183809"/>
    </source>
</evidence>
<dbReference type="OrthoDB" id="10618045at2759"/>
<dbReference type="EMBL" id="MNUE01000040">
    <property type="protein sequence ID" value="OJD32209.1"/>
    <property type="molecule type" value="Genomic_DNA"/>
</dbReference>
<dbReference type="GeneID" id="31015753"/>
<dbReference type="RefSeq" id="XP_020128469.1">
    <property type="nucleotide sequence ID" value="XM_020275492.1"/>
</dbReference>
<dbReference type="AlphaFoldDB" id="A0A1J9QUY9"/>
<evidence type="ECO:0000313" key="2">
    <source>
        <dbReference type="EMBL" id="OJD32209.1"/>
    </source>
</evidence>
<feature type="compositionally biased region" description="Low complexity" evidence="1">
    <location>
        <begin position="131"/>
        <end position="155"/>
    </location>
</feature>
<comment type="caution">
    <text evidence="2">The sequence shown here is derived from an EMBL/GenBank/DDBJ whole genome shotgun (WGS) entry which is preliminary data.</text>
</comment>
<gene>
    <name evidence="2" type="ORF">BKCO1_4000079</name>
</gene>
<reference evidence="2 3" key="1">
    <citation type="submission" date="2016-10" db="EMBL/GenBank/DDBJ databases">
        <title>Proteomics and genomics reveal pathogen-plant mechanisms compatible with a hemibiotrophic lifestyle of Diplodia corticola.</title>
        <authorList>
            <person name="Fernandes I."/>
            <person name="De Jonge R."/>
            <person name="Van De Peer Y."/>
            <person name="Devreese B."/>
            <person name="Alves A."/>
            <person name="Esteves A.C."/>
        </authorList>
    </citation>
    <scope>NUCLEOTIDE SEQUENCE [LARGE SCALE GENOMIC DNA]</scope>
    <source>
        <strain evidence="2 3">CBS 112549</strain>
    </source>
</reference>
<name>A0A1J9QUY9_9PEZI</name>
<feature type="region of interest" description="Disordered" evidence="1">
    <location>
        <begin position="287"/>
        <end position="320"/>
    </location>
</feature>
<protein>
    <submittedName>
        <fullName evidence="2">Uncharacterized protein</fullName>
    </submittedName>
</protein>
<feature type="compositionally biased region" description="Pro residues" evidence="1">
    <location>
        <begin position="109"/>
        <end position="130"/>
    </location>
</feature>
<feature type="compositionally biased region" description="Acidic residues" evidence="1">
    <location>
        <begin position="291"/>
        <end position="302"/>
    </location>
</feature>
<dbReference type="Proteomes" id="UP000183809">
    <property type="component" value="Unassembled WGS sequence"/>
</dbReference>
<feature type="region of interest" description="Disordered" evidence="1">
    <location>
        <begin position="87"/>
        <end position="156"/>
    </location>
</feature>
<sequence>MPKKRTPKPPPPPPPQMDQPYPTPPEQFQTPASCTTHDAHMPGISGVDMGALPSSPDQHMPSEVPLSFGFSPFDDFDSPFSPVDIGFFGPPPMAVQQLHHHHPGASPAQEPPPPPPNALAPTPTREPPTPRAARAVSTGHSNSNSNTTTKQHTTNRCSAFQSSSSCLDVLNRTLRDLQQSPVEGKTLDHVLRLNRALLDVMRTVIDECAAAHHPAVDFTVYFCLVKLISTYQEALYMPCCAATSVQFGSYAVDAADQAALKCQIILIDVRKIAALLDRLQARWMRQREGEGEGEGEVEEEQEQERQQVGQAGGGGAVGRTSSRCRRQYQFLHRFATNEVGRVLKHVRLLGG</sequence>
<accession>A0A1J9QUY9</accession>
<evidence type="ECO:0000256" key="1">
    <source>
        <dbReference type="SAM" id="MobiDB-lite"/>
    </source>
</evidence>
<feature type="region of interest" description="Disordered" evidence="1">
    <location>
        <begin position="1"/>
        <end position="66"/>
    </location>
</feature>
<proteinExistence type="predicted"/>
<feature type="compositionally biased region" description="Polar residues" evidence="1">
    <location>
        <begin position="26"/>
        <end position="36"/>
    </location>
</feature>
<organism evidence="2 3">
    <name type="scientific">Diplodia corticola</name>
    <dbReference type="NCBI Taxonomy" id="236234"/>
    <lineage>
        <taxon>Eukaryota</taxon>
        <taxon>Fungi</taxon>
        <taxon>Dikarya</taxon>
        <taxon>Ascomycota</taxon>
        <taxon>Pezizomycotina</taxon>
        <taxon>Dothideomycetes</taxon>
        <taxon>Dothideomycetes incertae sedis</taxon>
        <taxon>Botryosphaeriales</taxon>
        <taxon>Botryosphaeriaceae</taxon>
        <taxon>Diplodia</taxon>
    </lineage>
</organism>
<keyword evidence="3" id="KW-1185">Reference proteome</keyword>